<dbReference type="InterPro" id="IPR010998">
    <property type="entry name" value="Integrase_recombinase_N"/>
</dbReference>
<dbReference type="Proteomes" id="UP000326061">
    <property type="component" value="Chromosome"/>
</dbReference>
<dbReference type="Pfam" id="PF00589">
    <property type="entry name" value="Phage_integrase"/>
    <property type="match status" value="1"/>
</dbReference>
<evidence type="ECO:0000256" key="4">
    <source>
        <dbReference type="ARBA" id="ARBA00023172"/>
    </source>
</evidence>
<reference evidence="9" key="1">
    <citation type="submission" date="2019-06" db="EMBL/GenBank/DDBJ databases">
        <title>Sulfurimonas gotlandica sp. nov., a chemoautotrophic and psychrotolerant epsilonproteobacterium isolated from a pelagic redoxcline, and an emended description of the genus Sulfurimonas.</title>
        <authorList>
            <person name="Wang S."/>
            <person name="Jiang L."/>
            <person name="Shao Z."/>
        </authorList>
    </citation>
    <scope>NUCLEOTIDE SEQUENCE [LARGE SCALE GENOMIC DNA]</scope>
    <source>
        <strain evidence="9">1-1N</strain>
    </source>
</reference>
<dbReference type="InterPro" id="IPR011010">
    <property type="entry name" value="DNA_brk_join_enz"/>
</dbReference>
<organism evidence="8 9">
    <name type="scientific">Sulfurimonas xiamenensis</name>
    <dbReference type="NCBI Taxonomy" id="2590021"/>
    <lineage>
        <taxon>Bacteria</taxon>
        <taxon>Pseudomonadati</taxon>
        <taxon>Campylobacterota</taxon>
        <taxon>Epsilonproteobacteria</taxon>
        <taxon>Campylobacterales</taxon>
        <taxon>Sulfurimonadaceae</taxon>
        <taxon>Sulfurimonas</taxon>
    </lineage>
</organism>
<evidence type="ECO:0000313" key="8">
    <source>
        <dbReference type="EMBL" id="QFR43623.1"/>
    </source>
</evidence>
<comment type="similarity">
    <text evidence="1">Belongs to the 'phage' integrase family.</text>
</comment>
<keyword evidence="2" id="KW-0229">DNA integration</keyword>
<dbReference type="GO" id="GO:0003677">
    <property type="term" value="F:DNA binding"/>
    <property type="evidence" value="ECO:0007669"/>
    <property type="project" value="UniProtKB-UniRule"/>
</dbReference>
<keyword evidence="3 5" id="KW-0238">DNA-binding</keyword>
<dbReference type="InterPro" id="IPR044068">
    <property type="entry name" value="CB"/>
</dbReference>
<dbReference type="SUPFAM" id="SSF56349">
    <property type="entry name" value="DNA breaking-rejoining enzymes"/>
    <property type="match status" value="1"/>
</dbReference>
<dbReference type="EMBL" id="CP041166">
    <property type="protein sequence ID" value="QFR43623.1"/>
    <property type="molecule type" value="Genomic_DNA"/>
</dbReference>
<dbReference type="PROSITE" id="PS51900">
    <property type="entry name" value="CB"/>
    <property type="match status" value="1"/>
</dbReference>
<dbReference type="InterPro" id="IPR013762">
    <property type="entry name" value="Integrase-like_cat_sf"/>
</dbReference>
<keyword evidence="9" id="KW-1185">Reference proteome</keyword>
<dbReference type="GO" id="GO:0015074">
    <property type="term" value="P:DNA integration"/>
    <property type="evidence" value="ECO:0007669"/>
    <property type="project" value="UniProtKB-KW"/>
</dbReference>
<dbReference type="KEGG" id="suln:FJR47_06745"/>
<dbReference type="Gene3D" id="1.10.443.10">
    <property type="entry name" value="Intergrase catalytic core"/>
    <property type="match status" value="1"/>
</dbReference>
<protein>
    <submittedName>
        <fullName evidence="8">Site-specific integrase</fullName>
    </submittedName>
</protein>
<dbReference type="GO" id="GO:0006310">
    <property type="term" value="P:DNA recombination"/>
    <property type="evidence" value="ECO:0007669"/>
    <property type="project" value="UniProtKB-KW"/>
</dbReference>
<accession>A0AAJ4A4A0</accession>
<proteinExistence type="inferred from homology"/>
<evidence type="ECO:0000259" key="7">
    <source>
        <dbReference type="PROSITE" id="PS51900"/>
    </source>
</evidence>
<evidence type="ECO:0000256" key="2">
    <source>
        <dbReference type="ARBA" id="ARBA00022908"/>
    </source>
</evidence>
<dbReference type="InterPro" id="IPR050090">
    <property type="entry name" value="Tyrosine_recombinase_XerCD"/>
</dbReference>
<dbReference type="InterPro" id="IPR004107">
    <property type="entry name" value="Integrase_SAM-like_N"/>
</dbReference>
<gene>
    <name evidence="8" type="ORF">FJR47_06745</name>
</gene>
<feature type="domain" description="Tyr recombinase" evidence="6">
    <location>
        <begin position="103"/>
        <end position="293"/>
    </location>
</feature>
<evidence type="ECO:0000259" key="6">
    <source>
        <dbReference type="PROSITE" id="PS51898"/>
    </source>
</evidence>
<dbReference type="AlphaFoldDB" id="A0AAJ4A4A0"/>
<evidence type="ECO:0000313" key="9">
    <source>
        <dbReference type="Proteomes" id="UP000326061"/>
    </source>
</evidence>
<dbReference type="Gene3D" id="1.10.150.130">
    <property type="match status" value="1"/>
</dbReference>
<name>A0AAJ4A4A0_9BACT</name>
<dbReference type="Pfam" id="PF14659">
    <property type="entry name" value="Phage_int_SAM_3"/>
    <property type="match status" value="1"/>
</dbReference>
<dbReference type="CDD" id="cd01189">
    <property type="entry name" value="INT_ICEBs1_C_like"/>
    <property type="match status" value="1"/>
</dbReference>
<sequence length="293" mass="34777">MTKFSHYSSLYLDFKKHELKNSTLDKYTNIVKNRVDPFFGDKNIVDIKVSDVKKWLYSIDDVGSKSKRHYLGVLSGIFQEALFDEVIQRNPVKLVRLPKYNKPDIKPFNADEVKMIMNNVKDNNYKYYLAIAFYTGMRSGEIIGLKKEDIDFKNKVLYVKRSRNRFGESTPKTRGSIREIPIIQLLEPYIKELFDLHDNEYLFITQYKKPYRDTNVFTNKYWIPSLDKLQIDYRRPYNTRHTYATNMLYNSLVSPVQLAQLLGHANTQMVYDVYVSYIDSNYKDFDRSISIYK</sequence>
<dbReference type="PANTHER" id="PTHR30349">
    <property type="entry name" value="PHAGE INTEGRASE-RELATED"/>
    <property type="match status" value="1"/>
</dbReference>
<keyword evidence="4" id="KW-0233">DNA recombination</keyword>
<evidence type="ECO:0000256" key="1">
    <source>
        <dbReference type="ARBA" id="ARBA00008857"/>
    </source>
</evidence>
<evidence type="ECO:0000256" key="3">
    <source>
        <dbReference type="ARBA" id="ARBA00023125"/>
    </source>
</evidence>
<dbReference type="PANTHER" id="PTHR30349:SF64">
    <property type="entry name" value="PROPHAGE INTEGRASE INTD-RELATED"/>
    <property type="match status" value="1"/>
</dbReference>
<dbReference type="RefSeq" id="WP_152299686.1">
    <property type="nucleotide sequence ID" value="NZ_CP041166.1"/>
</dbReference>
<dbReference type="PROSITE" id="PS51898">
    <property type="entry name" value="TYR_RECOMBINASE"/>
    <property type="match status" value="1"/>
</dbReference>
<evidence type="ECO:0000256" key="5">
    <source>
        <dbReference type="PROSITE-ProRule" id="PRU01248"/>
    </source>
</evidence>
<dbReference type="InterPro" id="IPR002104">
    <property type="entry name" value="Integrase_catalytic"/>
</dbReference>
<feature type="domain" description="Core-binding (CB)" evidence="7">
    <location>
        <begin position="2"/>
        <end position="82"/>
    </location>
</feature>